<dbReference type="Proteomes" id="UP000006078">
    <property type="component" value="Unassembled WGS sequence"/>
</dbReference>
<dbReference type="InterPro" id="IPR036866">
    <property type="entry name" value="RibonucZ/Hydroxyglut_hydro"/>
</dbReference>
<evidence type="ECO:0000313" key="4">
    <source>
        <dbReference type="EMBL" id="EJZ82497.1"/>
    </source>
</evidence>
<dbReference type="Proteomes" id="UP000011016">
    <property type="component" value="Unassembled WGS sequence"/>
</dbReference>
<evidence type="ECO:0000313" key="3">
    <source>
        <dbReference type="EMBL" id="CCI82782.1"/>
    </source>
</evidence>
<dbReference type="PANTHER" id="PTHR46018:SF4">
    <property type="entry name" value="METALLO-HYDROLASE YHFI-RELATED"/>
    <property type="match status" value="1"/>
</dbReference>
<dbReference type="Gene3D" id="3.60.15.10">
    <property type="entry name" value="Ribonuclease Z/Hydroxyacylglutathione hydrolase-like"/>
    <property type="match status" value="1"/>
</dbReference>
<feature type="region of interest" description="Disordered" evidence="1">
    <location>
        <begin position="1"/>
        <end position="23"/>
    </location>
</feature>
<sequence length="274" mass="28759">MRLTVLGSSGSVSGPDNPASGYLLESAGAPAAREPGRGAIEPAPEGPTRIVLDFGPGTLARLQRHCNPATVNVALSHLHPDHCLDVPSLLVWRRFHPERNARWRSLLLAPEGAPGVLGRAGATDEPGGVDNLADQFAFRPWGDRAPVRVGSLRLTGFPAVHPVPAFSVRVEEPETGQSLCYSGDTGPTPDLVEAARGVDVFFCEANWGPAEAGPAPRMHLTAAEAGRAAREAGARRLVVVHVPPWVSVEETLDAAAAEFPGPVSFGHPGATFEP</sequence>
<dbReference type="EMBL" id="AHAE01000031">
    <property type="protein sequence ID" value="EJZ82497.1"/>
    <property type="molecule type" value="Genomic_DNA"/>
</dbReference>
<protein>
    <recommendedName>
        <fullName evidence="2">Metallo-beta-lactamase domain-containing protein</fullName>
    </recommendedName>
</protein>
<gene>
    <name evidence="3" type="ORF">BN46_0023</name>
    <name evidence="4" type="ORF">HMPREF9719_00560</name>
</gene>
<evidence type="ECO:0000313" key="5">
    <source>
        <dbReference type="Proteomes" id="UP000006078"/>
    </source>
</evidence>
<dbReference type="RefSeq" id="WP_004600450.1">
    <property type="nucleotide sequence ID" value="NZ_HF541865.1"/>
</dbReference>
<organism evidence="3 6">
    <name type="scientific">Corynebacterium otitidis ATCC 51513</name>
    <dbReference type="NCBI Taxonomy" id="883169"/>
    <lineage>
        <taxon>Bacteria</taxon>
        <taxon>Bacillati</taxon>
        <taxon>Actinomycetota</taxon>
        <taxon>Actinomycetes</taxon>
        <taxon>Mycobacteriales</taxon>
        <taxon>Corynebacteriaceae</taxon>
        <taxon>Corynebacterium</taxon>
    </lineage>
</organism>
<evidence type="ECO:0000259" key="2">
    <source>
        <dbReference type="Pfam" id="PF12706"/>
    </source>
</evidence>
<dbReference type="PANTHER" id="PTHR46018">
    <property type="entry name" value="ZINC PHOSPHODIESTERASE ELAC PROTEIN 1"/>
    <property type="match status" value="1"/>
</dbReference>
<dbReference type="STRING" id="29321.AAV33_03955"/>
<dbReference type="eggNOG" id="COG1234">
    <property type="taxonomic scope" value="Bacteria"/>
</dbReference>
<keyword evidence="5" id="KW-1185">Reference proteome</keyword>
<dbReference type="AlphaFoldDB" id="I7L7Q8"/>
<dbReference type="CDD" id="cd07716">
    <property type="entry name" value="RNaseZ_short-form-like_MBL-fold"/>
    <property type="match status" value="1"/>
</dbReference>
<reference evidence="4 5" key="2">
    <citation type="submission" date="2012-08" db="EMBL/GenBank/DDBJ databases">
        <title>The Genome Sequence of Turicella otitidis ATCC 51513.</title>
        <authorList>
            <consortium name="The Broad Institute Genome Sequencing Platform"/>
            <person name="Earl A."/>
            <person name="Ward D."/>
            <person name="Feldgarden M."/>
            <person name="Gevers D."/>
            <person name="Huys G."/>
            <person name="Walker B."/>
            <person name="Young S.K."/>
            <person name="Zeng Q."/>
            <person name="Gargeya S."/>
            <person name="Fitzgerald M."/>
            <person name="Haas B."/>
            <person name="Abouelleil A."/>
            <person name="Alvarado L."/>
            <person name="Arachchi H.M."/>
            <person name="Berlin A.M."/>
            <person name="Chapman S.B."/>
            <person name="Goldberg J."/>
            <person name="Griggs A."/>
            <person name="Gujja S."/>
            <person name="Hansen M."/>
            <person name="Howarth C."/>
            <person name="Imamovic A."/>
            <person name="Larimer J."/>
            <person name="McCowen C."/>
            <person name="Montmayeur A."/>
            <person name="Murphy C."/>
            <person name="Neiman D."/>
            <person name="Pearson M."/>
            <person name="Priest M."/>
            <person name="Roberts A."/>
            <person name="Saif S."/>
            <person name="Shea T."/>
            <person name="Sisk P."/>
            <person name="Sykes S."/>
            <person name="Wortman J."/>
            <person name="Nusbaum C."/>
            <person name="Birren B."/>
        </authorList>
    </citation>
    <scope>NUCLEOTIDE SEQUENCE [LARGE SCALE GENOMIC DNA]</scope>
    <source>
        <strain evidence="4 5">ATCC 51513</strain>
    </source>
</reference>
<dbReference type="OrthoDB" id="9800940at2"/>
<accession>I7L7Q8</accession>
<evidence type="ECO:0000256" key="1">
    <source>
        <dbReference type="SAM" id="MobiDB-lite"/>
    </source>
</evidence>
<comment type="caution">
    <text evidence="3">The sequence shown here is derived from an EMBL/GenBank/DDBJ whole genome shotgun (WGS) entry which is preliminary data.</text>
</comment>
<dbReference type="Pfam" id="PF12706">
    <property type="entry name" value="Lactamase_B_2"/>
    <property type="match status" value="1"/>
</dbReference>
<name>I7L7Q8_9CORY</name>
<evidence type="ECO:0000313" key="6">
    <source>
        <dbReference type="Proteomes" id="UP000011016"/>
    </source>
</evidence>
<dbReference type="HOGENOM" id="CLU_031317_3_0_11"/>
<feature type="domain" description="Metallo-beta-lactamase" evidence="2">
    <location>
        <begin position="48"/>
        <end position="241"/>
    </location>
</feature>
<dbReference type="PATRIC" id="fig|883169.3.peg.529"/>
<proteinExistence type="predicted"/>
<reference evidence="3 6" key="1">
    <citation type="journal article" date="2012" name="J. Bacteriol.">
        <title>Draft Genome Sequence of Turicella otitidis ATCC 51513, Isolated from Middle Ear Fluid from a Child with Otitis Media.</title>
        <authorList>
            <person name="Brinkrolf K."/>
            <person name="Schneider J."/>
            <person name="Knecht M."/>
            <person name="Ruckert C."/>
            <person name="Tauch A."/>
        </authorList>
    </citation>
    <scope>NUCLEOTIDE SEQUENCE [LARGE SCALE GENOMIC DNA]</scope>
    <source>
        <strain evidence="3 6">ATCC 51513</strain>
    </source>
</reference>
<dbReference type="EMBL" id="CAJZ01000001">
    <property type="protein sequence ID" value="CCI82782.1"/>
    <property type="molecule type" value="Genomic_DNA"/>
</dbReference>
<dbReference type="GO" id="GO:0042781">
    <property type="term" value="F:3'-tRNA processing endoribonuclease activity"/>
    <property type="evidence" value="ECO:0007669"/>
    <property type="project" value="TreeGrafter"/>
</dbReference>
<dbReference type="SUPFAM" id="SSF56281">
    <property type="entry name" value="Metallo-hydrolase/oxidoreductase"/>
    <property type="match status" value="1"/>
</dbReference>
<dbReference type="InterPro" id="IPR001279">
    <property type="entry name" value="Metallo-B-lactamas"/>
</dbReference>